<gene>
    <name evidence="2" type="ORF">A2908_02435</name>
</gene>
<feature type="compositionally biased region" description="Polar residues" evidence="1">
    <location>
        <begin position="81"/>
        <end position="90"/>
    </location>
</feature>
<reference evidence="2 3" key="1">
    <citation type="journal article" date="2016" name="Nat. Commun.">
        <title>Thousands of microbial genomes shed light on interconnected biogeochemical processes in an aquifer system.</title>
        <authorList>
            <person name="Anantharaman K."/>
            <person name="Brown C.T."/>
            <person name="Hug L.A."/>
            <person name="Sharon I."/>
            <person name="Castelle C.J."/>
            <person name="Probst A.J."/>
            <person name="Thomas B.C."/>
            <person name="Singh A."/>
            <person name="Wilkins M.J."/>
            <person name="Karaoz U."/>
            <person name="Brodie E.L."/>
            <person name="Williams K.H."/>
            <person name="Hubbard S.S."/>
            <person name="Banfield J.F."/>
        </authorList>
    </citation>
    <scope>NUCLEOTIDE SEQUENCE [LARGE SCALE GENOMIC DNA]</scope>
</reference>
<dbReference type="EMBL" id="MHPA01000013">
    <property type="protein sequence ID" value="OGZ73405.1"/>
    <property type="molecule type" value="Genomic_DNA"/>
</dbReference>
<feature type="compositionally biased region" description="Polar residues" evidence="1">
    <location>
        <begin position="48"/>
        <end position="57"/>
    </location>
</feature>
<dbReference type="AlphaFoldDB" id="A0A1G2IF67"/>
<evidence type="ECO:0000313" key="3">
    <source>
        <dbReference type="Proteomes" id="UP000176774"/>
    </source>
</evidence>
<evidence type="ECO:0000313" key="2">
    <source>
        <dbReference type="EMBL" id="OGZ73405.1"/>
    </source>
</evidence>
<sequence length="221" mass="24572">MTGGILEGLNIGGKKEALKPPRKPKATQEEAPGKKINRVILPPPSIPSGHSTNTEKLSQLRKKLIGLLGDEPTDNRKPSRPASQPSNQESLIIRPGTGTIESTDPADRLSDLGRELEKLSRFNPFAILKRKALQTEMEVLQRQVEAEESPLLGEKPERIEILQSQIPIVPPIDIEKIIIKPKTPEPEKARGGVEIEEPAWVIKKKERIQALKEELARRAQE</sequence>
<comment type="caution">
    <text evidence="2">The sequence shown here is derived from an EMBL/GenBank/DDBJ whole genome shotgun (WGS) entry which is preliminary data.</text>
</comment>
<dbReference type="Proteomes" id="UP000176774">
    <property type="component" value="Unassembled WGS sequence"/>
</dbReference>
<evidence type="ECO:0000256" key="1">
    <source>
        <dbReference type="SAM" id="MobiDB-lite"/>
    </source>
</evidence>
<name>A0A1G2IF67_9BACT</name>
<accession>A0A1G2IF67</accession>
<feature type="region of interest" description="Disordered" evidence="1">
    <location>
        <begin position="1"/>
        <end position="107"/>
    </location>
</feature>
<protein>
    <submittedName>
        <fullName evidence="2">Uncharacterized protein</fullName>
    </submittedName>
</protein>
<organism evidence="2 3">
    <name type="scientific">Candidatus Staskawiczbacteria bacterium RIFCSPLOWO2_01_FULL_38_12b</name>
    <dbReference type="NCBI Taxonomy" id="1802214"/>
    <lineage>
        <taxon>Bacteria</taxon>
        <taxon>Candidatus Staskawicziibacteriota</taxon>
    </lineage>
</organism>
<proteinExistence type="predicted"/>